<sequence>MSQVHIALHLRGTSQIPFCLQSSKATVVYLYSILYFPSVSDALCCSRSLDLFKNFPLICVCI</sequence>
<dbReference type="EMBL" id="GBXM01017345">
    <property type="protein sequence ID" value="JAH91232.1"/>
    <property type="molecule type" value="Transcribed_RNA"/>
</dbReference>
<evidence type="ECO:0000313" key="1">
    <source>
        <dbReference type="EMBL" id="JAH91232.1"/>
    </source>
</evidence>
<name>A0A0E9WLN0_ANGAN</name>
<reference evidence="1" key="2">
    <citation type="journal article" date="2015" name="Fish Shellfish Immunol.">
        <title>Early steps in the European eel (Anguilla anguilla)-Vibrio vulnificus interaction in the gills: Role of the RtxA13 toxin.</title>
        <authorList>
            <person name="Callol A."/>
            <person name="Pajuelo D."/>
            <person name="Ebbesson L."/>
            <person name="Teles M."/>
            <person name="MacKenzie S."/>
            <person name="Amaro C."/>
        </authorList>
    </citation>
    <scope>NUCLEOTIDE SEQUENCE</scope>
</reference>
<dbReference type="AlphaFoldDB" id="A0A0E9WLN0"/>
<reference evidence="1" key="1">
    <citation type="submission" date="2014-11" db="EMBL/GenBank/DDBJ databases">
        <authorList>
            <person name="Amaro Gonzalez C."/>
        </authorList>
    </citation>
    <scope>NUCLEOTIDE SEQUENCE</scope>
</reference>
<proteinExistence type="predicted"/>
<accession>A0A0E9WLN0</accession>
<protein>
    <submittedName>
        <fullName evidence="1">Uncharacterized protein</fullName>
    </submittedName>
</protein>
<organism evidence="1">
    <name type="scientific">Anguilla anguilla</name>
    <name type="common">European freshwater eel</name>
    <name type="synonym">Muraena anguilla</name>
    <dbReference type="NCBI Taxonomy" id="7936"/>
    <lineage>
        <taxon>Eukaryota</taxon>
        <taxon>Metazoa</taxon>
        <taxon>Chordata</taxon>
        <taxon>Craniata</taxon>
        <taxon>Vertebrata</taxon>
        <taxon>Euteleostomi</taxon>
        <taxon>Actinopterygii</taxon>
        <taxon>Neopterygii</taxon>
        <taxon>Teleostei</taxon>
        <taxon>Anguilliformes</taxon>
        <taxon>Anguillidae</taxon>
        <taxon>Anguilla</taxon>
    </lineage>
</organism>